<dbReference type="OrthoDB" id="370673at2"/>
<sequence>MKKASEILSQFFDQAQLEKAQKYSSFFRSWRTIVGIDIASHTRVREIERDVLIVEADHPGWAQMIELKKRRILRDINKKYPEFSLSNIRVWIVQQLGAVYPVEREEGNRNEWHYEPPVFGEKEKNERKSAGDDGRLQQMLDSIGKMVKGSERDNRH</sequence>
<dbReference type="KEGG" id="ssm:Spirs_0005"/>
<dbReference type="EMBL" id="CP002116">
    <property type="protein sequence ID" value="ADK79165.1"/>
    <property type="molecule type" value="Genomic_DNA"/>
</dbReference>
<name>E1R6N3_SEDSS</name>
<evidence type="ECO:0008006" key="4">
    <source>
        <dbReference type="Google" id="ProtNLM"/>
    </source>
</evidence>
<evidence type="ECO:0000313" key="2">
    <source>
        <dbReference type="EMBL" id="ADK79165.1"/>
    </source>
</evidence>
<dbReference type="STRING" id="573413.Spirs_0005"/>
<evidence type="ECO:0000256" key="1">
    <source>
        <dbReference type="SAM" id="MobiDB-lite"/>
    </source>
</evidence>
<feature type="region of interest" description="Disordered" evidence="1">
    <location>
        <begin position="113"/>
        <end position="156"/>
    </location>
</feature>
<evidence type="ECO:0000313" key="3">
    <source>
        <dbReference type="Proteomes" id="UP000002318"/>
    </source>
</evidence>
<dbReference type="Proteomes" id="UP000002318">
    <property type="component" value="Chromosome"/>
</dbReference>
<accession>E1R6N3</accession>
<protein>
    <recommendedName>
        <fullName evidence="4">DUF721 domain-containing protein</fullName>
    </recommendedName>
</protein>
<dbReference type="Pfam" id="PF05258">
    <property type="entry name" value="DciA"/>
    <property type="match status" value="1"/>
</dbReference>
<dbReference type="eggNOG" id="COG5512">
    <property type="taxonomic scope" value="Bacteria"/>
</dbReference>
<reference evidence="2 3" key="1">
    <citation type="journal article" date="2010" name="Stand. Genomic Sci.">
        <title>Complete genome sequence of Spirochaeta smaragdinae type strain (SEBR 4228).</title>
        <authorList>
            <person name="Mavromatis K."/>
            <person name="Yasawong M."/>
            <person name="Chertkov O."/>
            <person name="Lapidus A."/>
            <person name="Lucas S."/>
            <person name="Nolan M."/>
            <person name="Del Rio T.G."/>
            <person name="Tice H."/>
            <person name="Cheng J.F."/>
            <person name="Pitluck S."/>
            <person name="Liolios K."/>
            <person name="Ivanova N."/>
            <person name="Tapia R."/>
            <person name="Han C."/>
            <person name="Bruce D."/>
            <person name="Goodwin L."/>
            <person name="Pati A."/>
            <person name="Chen A."/>
            <person name="Palaniappan K."/>
            <person name="Land M."/>
            <person name="Hauser L."/>
            <person name="Chang Y.J."/>
            <person name="Jeffries C.D."/>
            <person name="Detter J.C."/>
            <person name="Rohde M."/>
            <person name="Brambilla E."/>
            <person name="Spring S."/>
            <person name="Goker M."/>
            <person name="Sikorski J."/>
            <person name="Woyke T."/>
            <person name="Bristow J."/>
            <person name="Eisen J.A."/>
            <person name="Markowitz V."/>
            <person name="Hugenholtz P."/>
            <person name="Klenk H.P."/>
            <person name="Kyrpides N.C."/>
        </authorList>
    </citation>
    <scope>NUCLEOTIDE SEQUENCE [LARGE SCALE GENOMIC DNA]</scope>
    <source>
        <strain evidence="3">DSM 11293 / JCM 15392 / SEBR 4228</strain>
    </source>
</reference>
<dbReference type="AlphaFoldDB" id="E1R6N3"/>
<dbReference type="InterPro" id="IPR007922">
    <property type="entry name" value="DciA-like"/>
</dbReference>
<dbReference type="PANTHER" id="PTHR36456:SF1">
    <property type="entry name" value="UPF0232 PROTEIN SCO3875"/>
    <property type="match status" value="1"/>
</dbReference>
<gene>
    <name evidence="2" type="ordered locus">Spirs_0005</name>
</gene>
<feature type="compositionally biased region" description="Basic and acidic residues" evidence="1">
    <location>
        <begin position="113"/>
        <end position="135"/>
    </location>
</feature>
<dbReference type="PANTHER" id="PTHR36456">
    <property type="entry name" value="UPF0232 PROTEIN SCO3875"/>
    <property type="match status" value="1"/>
</dbReference>
<dbReference type="RefSeq" id="WP_013252629.1">
    <property type="nucleotide sequence ID" value="NC_014364.1"/>
</dbReference>
<proteinExistence type="predicted"/>
<dbReference type="HOGENOM" id="CLU_1488390_0_0_12"/>
<organism evidence="2 3">
    <name type="scientific">Sediminispirochaeta smaragdinae (strain DSM 11293 / JCM 15392 / SEBR 4228)</name>
    <name type="common">Spirochaeta smaragdinae</name>
    <dbReference type="NCBI Taxonomy" id="573413"/>
    <lineage>
        <taxon>Bacteria</taxon>
        <taxon>Pseudomonadati</taxon>
        <taxon>Spirochaetota</taxon>
        <taxon>Spirochaetia</taxon>
        <taxon>Spirochaetales</taxon>
        <taxon>Spirochaetaceae</taxon>
        <taxon>Sediminispirochaeta</taxon>
    </lineage>
</organism>
<keyword evidence="3" id="KW-1185">Reference proteome</keyword>